<dbReference type="CDD" id="cd04305">
    <property type="entry name" value="HAD_Neu5Ac-Pase_like"/>
    <property type="match status" value="1"/>
</dbReference>
<protein>
    <recommendedName>
        <fullName evidence="7">Haloacid dehalogenase</fullName>
    </recommendedName>
</protein>
<dbReference type="GO" id="GO:0016791">
    <property type="term" value="F:phosphatase activity"/>
    <property type="evidence" value="ECO:0007669"/>
    <property type="project" value="TreeGrafter"/>
</dbReference>
<sequence>MQYQAILFDLDDTLYDLRSYWRGRLHEALDAVLARYPHFERDALVHQAIREKVYIERLPAFLRAQGVDDEALIASAKSMFERDWFARLVLNDDAPATLRALRPRFKLGLVTNGPSRTQRPKIAQFGLDDYLDLLIVSEEVGVAKPDPAIFHMALEQLGVAPAQALYVGDSLEFDLPGADAAGMPFVWMNPRGEPFPEHLPRPLHEIQRLTELVALLG</sequence>
<evidence type="ECO:0000256" key="4">
    <source>
        <dbReference type="ARBA" id="ARBA00022842"/>
    </source>
</evidence>
<evidence type="ECO:0000256" key="1">
    <source>
        <dbReference type="ARBA" id="ARBA00001946"/>
    </source>
</evidence>
<dbReference type="Proteomes" id="UP000050509">
    <property type="component" value="Unassembled WGS sequence"/>
</dbReference>
<gene>
    <name evidence="5" type="ORF">SE17_01555</name>
</gene>
<evidence type="ECO:0008006" key="7">
    <source>
        <dbReference type="Google" id="ProtNLM"/>
    </source>
</evidence>
<name>A0A0P9DMW1_9CHLR</name>
<keyword evidence="6" id="KW-1185">Reference proteome</keyword>
<dbReference type="GO" id="GO:0046872">
    <property type="term" value="F:metal ion binding"/>
    <property type="evidence" value="ECO:0007669"/>
    <property type="project" value="UniProtKB-KW"/>
</dbReference>
<evidence type="ECO:0000256" key="3">
    <source>
        <dbReference type="ARBA" id="ARBA00022801"/>
    </source>
</evidence>
<dbReference type="InterPro" id="IPR051400">
    <property type="entry name" value="HAD-like_hydrolase"/>
</dbReference>
<dbReference type="EMBL" id="LJCR01000016">
    <property type="protein sequence ID" value="KPV54771.1"/>
    <property type="molecule type" value="Genomic_DNA"/>
</dbReference>
<comment type="cofactor">
    <cofactor evidence="1">
        <name>Mg(2+)</name>
        <dbReference type="ChEBI" id="CHEBI:18420"/>
    </cofactor>
</comment>
<proteinExistence type="predicted"/>
<keyword evidence="2" id="KW-0479">Metal-binding</keyword>
<keyword evidence="4" id="KW-0460">Magnesium</keyword>
<dbReference type="SFLD" id="SFLDG01135">
    <property type="entry name" value="C1.5.6:_HAD__Beta-PGM__Phospha"/>
    <property type="match status" value="1"/>
</dbReference>
<dbReference type="SFLD" id="SFLDS00003">
    <property type="entry name" value="Haloacid_Dehalogenase"/>
    <property type="match status" value="1"/>
</dbReference>
<dbReference type="NCBIfam" id="TIGR01509">
    <property type="entry name" value="HAD-SF-IA-v3"/>
    <property type="match status" value="1"/>
</dbReference>
<dbReference type="AlphaFoldDB" id="A0A0P9DMW1"/>
<dbReference type="NCBIfam" id="TIGR01549">
    <property type="entry name" value="HAD-SF-IA-v1"/>
    <property type="match status" value="1"/>
</dbReference>
<dbReference type="PANTHER" id="PTHR46470:SF2">
    <property type="entry name" value="GLYCERALDEHYDE 3-PHOSPHATE PHOSPHATASE"/>
    <property type="match status" value="1"/>
</dbReference>
<dbReference type="Pfam" id="PF00702">
    <property type="entry name" value="Hydrolase"/>
    <property type="match status" value="1"/>
</dbReference>
<dbReference type="SFLD" id="SFLDG01129">
    <property type="entry name" value="C1.5:_HAD__Beta-PGM__Phosphata"/>
    <property type="match status" value="1"/>
</dbReference>
<keyword evidence="3" id="KW-0378">Hydrolase</keyword>
<dbReference type="Gene3D" id="3.40.50.1000">
    <property type="entry name" value="HAD superfamily/HAD-like"/>
    <property type="match status" value="1"/>
</dbReference>
<dbReference type="PANTHER" id="PTHR46470">
    <property type="entry name" value="N-ACYLNEURAMINATE-9-PHOSPHATASE"/>
    <property type="match status" value="1"/>
</dbReference>
<accession>A0A0P9DMW1</accession>
<organism evidence="5 6">
    <name type="scientific">Kouleothrix aurantiaca</name>
    <dbReference type="NCBI Taxonomy" id="186479"/>
    <lineage>
        <taxon>Bacteria</taxon>
        <taxon>Bacillati</taxon>
        <taxon>Chloroflexota</taxon>
        <taxon>Chloroflexia</taxon>
        <taxon>Chloroflexales</taxon>
        <taxon>Roseiflexineae</taxon>
        <taxon>Roseiflexaceae</taxon>
        <taxon>Kouleothrix</taxon>
    </lineage>
</organism>
<dbReference type="Gene3D" id="1.20.120.710">
    <property type="entry name" value="Haloacid dehalogenase hydrolase-like domain"/>
    <property type="match status" value="1"/>
</dbReference>
<evidence type="ECO:0000313" key="5">
    <source>
        <dbReference type="EMBL" id="KPV54771.1"/>
    </source>
</evidence>
<comment type="caution">
    <text evidence="5">The sequence shown here is derived from an EMBL/GenBank/DDBJ whole genome shotgun (WGS) entry which is preliminary data.</text>
</comment>
<dbReference type="InterPro" id="IPR006439">
    <property type="entry name" value="HAD-SF_hydro_IA"/>
</dbReference>
<dbReference type="GO" id="GO:0044281">
    <property type="term" value="P:small molecule metabolic process"/>
    <property type="evidence" value="ECO:0007669"/>
    <property type="project" value="UniProtKB-ARBA"/>
</dbReference>
<dbReference type="SUPFAM" id="SSF56784">
    <property type="entry name" value="HAD-like"/>
    <property type="match status" value="1"/>
</dbReference>
<dbReference type="InterPro" id="IPR036412">
    <property type="entry name" value="HAD-like_sf"/>
</dbReference>
<dbReference type="PRINTS" id="PR00413">
    <property type="entry name" value="HADHALOGNASE"/>
</dbReference>
<evidence type="ECO:0000313" key="6">
    <source>
        <dbReference type="Proteomes" id="UP000050509"/>
    </source>
</evidence>
<evidence type="ECO:0000256" key="2">
    <source>
        <dbReference type="ARBA" id="ARBA00022723"/>
    </source>
</evidence>
<reference evidence="5 6" key="1">
    <citation type="submission" date="2015-09" db="EMBL/GenBank/DDBJ databases">
        <title>Draft genome sequence of Kouleothrix aurantiaca JCM 19913.</title>
        <authorList>
            <person name="Hemp J."/>
        </authorList>
    </citation>
    <scope>NUCLEOTIDE SEQUENCE [LARGE SCALE GENOMIC DNA]</scope>
    <source>
        <strain evidence="5 6">COM-B</strain>
    </source>
</reference>
<dbReference type="InterPro" id="IPR023214">
    <property type="entry name" value="HAD_sf"/>
</dbReference>